<name>A0ABS3LC49_9ENTE</name>
<accession>A0ABS3LC49</accession>
<proteinExistence type="predicted"/>
<sequence length="376" mass="44204">MKSLFIEQLKNAEEHRFFSGEGIIKLIPKEEVLNKNWLITDYDGYTGLGEDFKRVEKESTNGDRYMWFTGEELLGQIEDIYIYEGVLTGFSPSLLLEDILTFGCFPSWEGYKRDIDIPYIQHPLGEIELRVDDSAYYIVVSDDKKLLQAVESQCKVFNYDERFKKRIKRRFGKQAHQQRTPTGVGNWWLEFEGKPIRFEVLDGTQSFLRYWSDRHPEWVDELEGRIIFVPDTNELRSGGTLQIKCDLPMGSYELVDVISDEWNQGNQYQIQQSNKNLNFGVAQYYEERLFTRNSTSLSENESALDISSNKFPSYFIEGEENWRELKFVLSWGHLKDKESLVINFAADFEREEIAYEYSVGSDDKLFTIYTDLEYYS</sequence>
<evidence type="ECO:0008006" key="3">
    <source>
        <dbReference type="Google" id="ProtNLM"/>
    </source>
</evidence>
<comment type="caution">
    <text evidence="1">The sequence shown here is derived from an EMBL/GenBank/DDBJ whole genome shotgun (WGS) entry which is preliminary data.</text>
</comment>
<evidence type="ECO:0000313" key="2">
    <source>
        <dbReference type="Proteomes" id="UP000664601"/>
    </source>
</evidence>
<protein>
    <recommendedName>
        <fullName evidence="3">DUF4178 domain-containing protein</fullName>
    </recommendedName>
</protein>
<dbReference type="Proteomes" id="UP000664601">
    <property type="component" value="Unassembled WGS sequence"/>
</dbReference>
<dbReference type="EMBL" id="JAFREM010000014">
    <property type="protein sequence ID" value="MBO1306301.1"/>
    <property type="molecule type" value="Genomic_DNA"/>
</dbReference>
<gene>
    <name evidence="1" type="ORF">JZO70_09025</name>
</gene>
<dbReference type="RefSeq" id="WP_207673234.1">
    <property type="nucleotide sequence ID" value="NZ_JAFREM010000014.1"/>
</dbReference>
<evidence type="ECO:0000313" key="1">
    <source>
        <dbReference type="EMBL" id="MBO1306301.1"/>
    </source>
</evidence>
<reference evidence="1 2" key="1">
    <citation type="submission" date="2021-03" db="EMBL/GenBank/DDBJ databases">
        <title>Enterococcal diversity collection.</title>
        <authorList>
            <person name="Gilmore M.S."/>
            <person name="Schwartzman J."/>
            <person name="Van Tyne D."/>
            <person name="Martin M."/>
            <person name="Earl A.M."/>
            <person name="Manson A.L."/>
            <person name="Straub T."/>
            <person name="Salamzade R."/>
            <person name="Saavedra J."/>
            <person name="Lebreton F."/>
            <person name="Prichula J."/>
            <person name="Schaufler K."/>
            <person name="Gaca A."/>
            <person name="Sgardioli B."/>
            <person name="Wagenaar J."/>
            <person name="Strong T."/>
        </authorList>
    </citation>
    <scope>NUCLEOTIDE SEQUENCE [LARGE SCALE GENOMIC DNA]</scope>
    <source>
        <strain evidence="1 2">669A</strain>
    </source>
</reference>
<organism evidence="1 2">
    <name type="scientific">Candidatus Enterococcus moelleringii</name>
    <dbReference type="NCBI Taxonomy" id="2815325"/>
    <lineage>
        <taxon>Bacteria</taxon>
        <taxon>Bacillati</taxon>
        <taxon>Bacillota</taxon>
        <taxon>Bacilli</taxon>
        <taxon>Lactobacillales</taxon>
        <taxon>Enterococcaceae</taxon>
        <taxon>Enterococcus</taxon>
    </lineage>
</organism>
<keyword evidence="2" id="KW-1185">Reference proteome</keyword>